<feature type="region of interest" description="Disordered" evidence="6">
    <location>
        <begin position="235"/>
        <end position="300"/>
    </location>
</feature>
<evidence type="ECO:0000313" key="13">
    <source>
        <dbReference type="RefSeq" id="XP_028277236.1"/>
    </source>
</evidence>
<proteinExistence type="predicted"/>
<evidence type="ECO:0000256" key="1">
    <source>
        <dbReference type="ARBA" id="ARBA00022723"/>
    </source>
</evidence>
<dbReference type="PROSITE" id="PS50181">
    <property type="entry name" value="FBOX"/>
    <property type="match status" value="1"/>
</dbReference>
<dbReference type="InterPro" id="IPR036047">
    <property type="entry name" value="F-box-like_dom_sf"/>
</dbReference>
<dbReference type="GO" id="GO:0008270">
    <property type="term" value="F:zinc ion binding"/>
    <property type="evidence" value="ECO:0007669"/>
    <property type="project" value="UniProtKB-KW"/>
</dbReference>
<keyword evidence="3" id="KW-0833">Ubl conjugation pathway</keyword>
<dbReference type="GeneID" id="114446036"/>
<accession>A0A6P7JK52</accession>
<evidence type="ECO:0000256" key="3">
    <source>
        <dbReference type="ARBA" id="ARBA00022786"/>
    </source>
</evidence>
<evidence type="ECO:0000313" key="12">
    <source>
        <dbReference type="RefSeq" id="XP_028277235.1"/>
    </source>
</evidence>
<feature type="compositionally biased region" description="Basic and acidic residues" evidence="6">
    <location>
        <begin position="244"/>
        <end position="278"/>
    </location>
</feature>
<dbReference type="RefSeq" id="XP_028277236.1">
    <property type="nucleotide sequence ID" value="XM_028421435.1"/>
</dbReference>
<dbReference type="GO" id="GO:0005737">
    <property type="term" value="C:cytoplasm"/>
    <property type="evidence" value="ECO:0007669"/>
    <property type="project" value="TreeGrafter"/>
</dbReference>
<dbReference type="GO" id="GO:0061630">
    <property type="term" value="F:ubiquitin protein ligase activity"/>
    <property type="evidence" value="ECO:0007669"/>
    <property type="project" value="InterPro"/>
</dbReference>
<dbReference type="InterPro" id="IPR031890">
    <property type="entry name" value="Fbxo30/Fbxo40"/>
</dbReference>
<sequence length="706" mass="80064">MSHRSRASKVRQHVHCDSCYSRRCRARVEVSVSCAVIPCRLHCGALFHLCKEEDHLLLCPNVRVPCLNAEFGCPVHLPRSSQAAHLQVCAASVVCCSMEWLRWLSDETHPHSNKVLQENVMKEGEMQGESLDLAMALVDQSDLYSRLKMKPIYPELMEAEEEEEDQKKEETAVNGFAATDTCEGLPENSKSQNVFEEVGQNRVGLSSSLNKEKYNMSEMMFSKERGGCAAAQANLENPNQNSKPGEKRKSKSDRDPTEAERQNDNTHEDHKNTKDDHGSATAQNLPLPQDTSKTGQAPWQEGVLERLRTELTPQEYNMYVVHHGRMLVAFGQIEACTPREKDFVYGSLEPIPVQTLRSFKVPDSYHYKRRVHLYDTAARAQSQPCSVDTSDLGVNEEDWYTDEAAATLLGYAEKEVMGHKISESKGADGLYVDIGTQTHLFRSAPFKGKTTLADVMVDRPVNLQLQLQAESVNSRHNRASSVFSFLCGHTFHRREYGTHFRNAHSDIQMSLSGWFEQRCPLAYLGCTYRQRRFQPSTFEATVTYNQQLRSFNLRPTSPGDTSARNTDFKHSLSSLPYEVLCHMASFLDSLSLSQLALVSQLMRQVCWSLLQERGMVTLRWERKIYSHGGAKWRAKPVWEFSHSFSSVDSWRMADVPPISAHLKVCPYYETSRHSEPVPLPRMTEKQGCSQKRPSLINHFTGSKGKQ</sequence>
<keyword evidence="9" id="KW-1185">Reference proteome</keyword>
<evidence type="ECO:0000256" key="5">
    <source>
        <dbReference type="PROSITE-ProRule" id="PRU00207"/>
    </source>
</evidence>
<dbReference type="AlphaFoldDB" id="A0A6P7JK52"/>
<dbReference type="Pfam" id="PF15965">
    <property type="entry name" value="zf-TRAF_2"/>
    <property type="match status" value="1"/>
</dbReference>
<name>A0A6P7JK52_9TELE</name>
<dbReference type="RefSeq" id="XP_028277233.1">
    <property type="nucleotide sequence ID" value="XM_028421432.1"/>
</dbReference>
<feature type="domain" description="TRAF-type" evidence="7">
    <location>
        <begin position="55"/>
        <end position="97"/>
    </location>
</feature>
<feature type="region of interest" description="Disordered" evidence="6">
    <location>
        <begin position="676"/>
        <end position="706"/>
    </location>
</feature>
<evidence type="ECO:0000313" key="10">
    <source>
        <dbReference type="RefSeq" id="XP_028277233.1"/>
    </source>
</evidence>
<reference evidence="10 11" key="1">
    <citation type="submission" date="2025-04" db="UniProtKB">
        <authorList>
            <consortium name="RefSeq"/>
        </authorList>
    </citation>
    <scope>IDENTIFICATION</scope>
</reference>
<keyword evidence="1 5" id="KW-0479">Metal-binding</keyword>
<dbReference type="Gene3D" id="3.30.40.10">
    <property type="entry name" value="Zinc/RING finger domain, C3HC4 (zinc finger)"/>
    <property type="match status" value="1"/>
</dbReference>
<dbReference type="InterPro" id="IPR001810">
    <property type="entry name" value="F-box_dom"/>
</dbReference>
<keyword evidence="2 5" id="KW-0863">Zinc-finger</keyword>
<dbReference type="SUPFAM" id="SSF81383">
    <property type="entry name" value="F-box domain"/>
    <property type="match status" value="1"/>
</dbReference>
<evidence type="ECO:0000313" key="14">
    <source>
        <dbReference type="RefSeq" id="XP_028277237.1"/>
    </source>
</evidence>
<dbReference type="PANTHER" id="PTHR15933">
    <property type="entry name" value="PROTEIN CBG16327"/>
    <property type="match status" value="1"/>
</dbReference>
<evidence type="ECO:0000256" key="4">
    <source>
        <dbReference type="ARBA" id="ARBA00022833"/>
    </source>
</evidence>
<dbReference type="Pfam" id="PF15966">
    <property type="entry name" value="F-box_4"/>
    <property type="match status" value="1"/>
</dbReference>
<feature type="domain" description="F-box" evidence="8">
    <location>
        <begin position="569"/>
        <end position="623"/>
    </location>
</feature>
<protein>
    <submittedName>
        <fullName evidence="10 11">F-box only protein 40-like</fullName>
    </submittedName>
</protein>
<evidence type="ECO:0000313" key="11">
    <source>
        <dbReference type="RefSeq" id="XP_028277234.1"/>
    </source>
</evidence>
<dbReference type="SUPFAM" id="SSF49599">
    <property type="entry name" value="TRAF domain-like"/>
    <property type="match status" value="1"/>
</dbReference>
<feature type="compositionally biased region" description="Polar residues" evidence="6">
    <location>
        <begin position="686"/>
        <end position="700"/>
    </location>
</feature>
<dbReference type="Proteomes" id="UP000515145">
    <property type="component" value="Chromosome 14"/>
</dbReference>
<dbReference type="InterPro" id="IPR013083">
    <property type="entry name" value="Znf_RING/FYVE/PHD"/>
</dbReference>
<dbReference type="RefSeq" id="XP_028277235.1">
    <property type="nucleotide sequence ID" value="XM_028421434.1"/>
</dbReference>
<dbReference type="RefSeq" id="XP_028277237.1">
    <property type="nucleotide sequence ID" value="XM_028421436.1"/>
</dbReference>
<keyword evidence="4 5" id="KW-0862">Zinc</keyword>
<evidence type="ECO:0000256" key="6">
    <source>
        <dbReference type="SAM" id="MobiDB-lite"/>
    </source>
</evidence>
<organism evidence="9 12">
    <name type="scientific">Parambassis ranga</name>
    <name type="common">Indian glassy fish</name>
    <dbReference type="NCBI Taxonomy" id="210632"/>
    <lineage>
        <taxon>Eukaryota</taxon>
        <taxon>Metazoa</taxon>
        <taxon>Chordata</taxon>
        <taxon>Craniata</taxon>
        <taxon>Vertebrata</taxon>
        <taxon>Euteleostomi</taxon>
        <taxon>Actinopterygii</taxon>
        <taxon>Neopterygii</taxon>
        <taxon>Teleostei</taxon>
        <taxon>Neoteleostei</taxon>
        <taxon>Acanthomorphata</taxon>
        <taxon>Ovalentaria</taxon>
        <taxon>Ambassidae</taxon>
        <taxon>Parambassis</taxon>
    </lineage>
</organism>
<feature type="compositionally biased region" description="Polar residues" evidence="6">
    <location>
        <begin position="280"/>
        <end position="297"/>
    </location>
</feature>
<evidence type="ECO:0000259" key="7">
    <source>
        <dbReference type="PROSITE" id="PS50145"/>
    </source>
</evidence>
<dbReference type="InterPro" id="IPR043013">
    <property type="entry name" value="Znf_TRAF_N"/>
</dbReference>
<feature type="zinc finger region" description="TRAF-type" evidence="5">
    <location>
        <begin position="55"/>
        <end position="97"/>
    </location>
</feature>
<gene>
    <name evidence="10 11 12 13 14" type="primary">LOC114446036</name>
</gene>
<evidence type="ECO:0000313" key="9">
    <source>
        <dbReference type="Proteomes" id="UP000515145"/>
    </source>
</evidence>
<evidence type="ECO:0000259" key="8">
    <source>
        <dbReference type="PROSITE" id="PS50181"/>
    </source>
</evidence>
<dbReference type="PROSITE" id="PS50145">
    <property type="entry name" value="ZF_TRAF"/>
    <property type="match status" value="1"/>
</dbReference>
<dbReference type="RefSeq" id="XP_028277234.1">
    <property type="nucleotide sequence ID" value="XM_028421433.1"/>
</dbReference>
<evidence type="ECO:0000256" key="2">
    <source>
        <dbReference type="ARBA" id="ARBA00022771"/>
    </source>
</evidence>
<dbReference type="Gene3D" id="3.30.40.150">
    <property type="entry name" value="TRAF-like zinc-finger, N-terminal subdomain"/>
    <property type="match status" value="1"/>
</dbReference>
<dbReference type="OrthoDB" id="5918172at2759"/>
<dbReference type="InterPro" id="IPR001293">
    <property type="entry name" value="Znf_TRAF"/>
</dbReference>
<dbReference type="PANTHER" id="PTHR15933:SF21">
    <property type="entry name" value="F-BOX ONLY PROTEIN 40"/>
    <property type="match status" value="1"/>
</dbReference>